<proteinExistence type="predicted"/>
<sequence length="266" mass="30111">MSDSEFEGFNWSSNTKVRKHHNAIKIFHNHTTIQNDDGSLHERYTQLEHIPHPDPLISRRGFILNPQDEAGLARLRNIAATIATYEDPGKKYNFYTWRWKETPSGQVIISFCYEDQATLDRLRPGVSTAIALWHNKLGESSGIYLNDCLGVCRNPDIDTIWIKYRPGKVGATLGWSPEYVAQKHELMLDPSLMSVSRNLEGLQLTKSKGATWDIYCATLAHELGHIMGLVHEHQRPDALSHIRFDCQALLGYAAAKQEAIAGRMDS</sequence>
<dbReference type="Proteomes" id="UP000800235">
    <property type="component" value="Unassembled WGS sequence"/>
</dbReference>
<dbReference type="InterPro" id="IPR024079">
    <property type="entry name" value="MetalloPept_cat_dom_sf"/>
</dbReference>
<evidence type="ECO:0000313" key="3">
    <source>
        <dbReference type="Proteomes" id="UP000800235"/>
    </source>
</evidence>
<organism evidence="2 3">
    <name type="scientific">Tothia fuscella</name>
    <dbReference type="NCBI Taxonomy" id="1048955"/>
    <lineage>
        <taxon>Eukaryota</taxon>
        <taxon>Fungi</taxon>
        <taxon>Dikarya</taxon>
        <taxon>Ascomycota</taxon>
        <taxon>Pezizomycotina</taxon>
        <taxon>Dothideomycetes</taxon>
        <taxon>Pleosporomycetidae</taxon>
        <taxon>Venturiales</taxon>
        <taxon>Cylindrosympodiaceae</taxon>
        <taxon>Tothia</taxon>
    </lineage>
</organism>
<dbReference type="EMBL" id="MU007050">
    <property type="protein sequence ID" value="KAF2429096.1"/>
    <property type="molecule type" value="Genomic_DNA"/>
</dbReference>
<evidence type="ECO:0000313" key="2">
    <source>
        <dbReference type="EMBL" id="KAF2429096.1"/>
    </source>
</evidence>
<accession>A0A9P4TXC7</accession>
<dbReference type="GO" id="GO:0004222">
    <property type="term" value="F:metalloendopeptidase activity"/>
    <property type="evidence" value="ECO:0007669"/>
    <property type="project" value="InterPro"/>
</dbReference>
<dbReference type="SUPFAM" id="SSF55486">
    <property type="entry name" value="Metalloproteases ('zincins'), catalytic domain"/>
    <property type="match status" value="1"/>
</dbReference>
<evidence type="ECO:0000259" key="1">
    <source>
        <dbReference type="Pfam" id="PF01400"/>
    </source>
</evidence>
<dbReference type="GO" id="GO:0006508">
    <property type="term" value="P:proteolysis"/>
    <property type="evidence" value="ECO:0007669"/>
    <property type="project" value="InterPro"/>
</dbReference>
<protein>
    <recommendedName>
        <fullName evidence="1">Peptidase M12A domain-containing protein</fullName>
    </recommendedName>
</protein>
<dbReference type="AlphaFoldDB" id="A0A9P4TXC7"/>
<dbReference type="InterPro" id="IPR001506">
    <property type="entry name" value="Peptidase_M12A"/>
</dbReference>
<dbReference type="Gene3D" id="3.40.390.10">
    <property type="entry name" value="Collagenase (Catalytic Domain)"/>
    <property type="match status" value="1"/>
</dbReference>
<dbReference type="OrthoDB" id="291007at2759"/>
<feature type="domain" description="Peptidase M12A" evidence="1">
    <location>
        <begin position="216"/>
        <end position="247"/>
    </location>
</feature>
<comment type="caution">
    <text evidence="2">The sequence shown here is derived from an EMBL/GenBank/DDBJ whole genome shotgun (WGS) entry which is preliminary data.</text>
</comment>
<gene>
    <name evidence="2" type="ORF">EJ08DRAFT_698676</name>
</gene>
<name>A0A9P4TXC7_9PEZI</name>
<dbReference type="Pfam" id="PF01400">
    <property type="entry name" value="Astacin"/>
    <property type="match status" value="1"/>
</dbReference>
<reference evidence="2" key="1">
    <citation type="journal article" date="2020" name="Stud. Mycol.">
        <title>101 Dothideomycetes genomes: a test case for predicting lifestyles and emergence of pathogens.</title>
        <authorList>
            <person name="Haridas S."/>
            <person name="Albert R."/>
            <person name="Binder M."/>
            <person name="Bloem J."/>
            <person name="Labutti K."/>
            <person name="Salamov A."/>
            <person name="Andreopoulos B."/>
            <person name="Baker S."/>
            <person name="Barry K."/>
            <person name="Bills G."/>
            <person name="Bluhm B."/>
            <person name="Cannon C."/>
            <person name="Castanera R."/>
            <person name="Culley D."/>
            <person name="Daum C."/>
            <person name="Ezra D."/>
            <person name="Gonzalez J."/>
            <person name="Henrissat B."/>
            <person name="Kuo A."/>
            <person name="Liang C."/>
            <person name="Lipzen A."/>
            <person name="Lutzoni F."/>
            <person name="Magnuson J."/>
            <person name="Mondo S."/>
            <person name="Nolan M."/>
            <person name="Ohm R."/>
            <person name="Pangilinan J."/>
            <person name="Park H.-J."/>
            <person name="Ramirez L."/>
            <person name="Alfaro M."/>
            <person name="Sun H."/>
            <person name="Tritt A."/>
            <person name="Yoshinaga Y."/>
            <person name="Zwiers L.-H."/>
            <person name="Turgeon B."/>
            <person name="Goodwin S."/>
            <person name="Spatafora J."/>
            <person name="Crous P."/>
            <person name="Grigoriev I."/>
        </authorList>
    </citation>
    <scope>NUCLEOTIDE SEQUENCE</scope>
    <source>
        <strain evidence="2">CBS 130266</strain>
    </source>
</reference>
<keyword evidence="3" id="KW-1185">Reference proteome</keyword>